<gene>
    <name evidence="1" type="ORF">M430DRAFT_245588</name>
</gene>
<organism evidence="1 2">
    <name type="scientific">Amorphotheca resinae ATCC 22711</name>
    <dbReference type="NCBI Taxonomy" id="857342"/>
    <lineage>
        <taxon>Eukaryota</taxon>
        <taxon>Fungi</taxon>
        <taxon>Dikarya</taxon>
        <taxon>Ascomycota</taxon>
        <taxon>Pezizomycotina</taxon>
        <taxon>Leotiomycetes</taxon>
        <taxon>Helotiales</taxon>
        <taxon>Amorphothecaceae</taxon>
        <taxon>Amorphotheca</taxon>
    </lineage>
</organism>
<dbReference type="AlphaFoldDB" id="A0A2T3AZG0"/>
<proteinExistence type="predicted"/>
<protein>
    <submittedName>
        <fullName evidence="1">Uncharacterized protein</fullName>
    </submittedName>
</protein>
<accession>A0A2T3AZG0</accession>
<keyword evidence="2" id="KW-1185">Reference proteome</keyword>
<evidence type="ECO:0000313" key="1">
    <source>
        <dbReference type="EMBL" id="PSS16550.1"/>
    </source>
</evidence>
<evidence type="ECO:0000313" key="2">
    <source>
        <dbReference type="Proteomes" id="UP000241818"/>
    </source>
</evidence>
<dbReference type="InParanoid" id="A0A2T3AZG0"/>
<dbReference type="Proteomes" id="UP000241818">
    <property type="component" value="Unassembled WGS sequence"/>
</dbReference>
<dbReference type="GeneID" id="36573170"/>
<dbReference type="EMBL" id="KZ679012">
    <property type="protein sequence ID" value="PSS16550.1"/>
    <property type="molecule type" value="Genomic_DNA"/>
</dbReference>
<name>A0A2T3AZG0_AMORE</name>
<sequence length="418" mass="47233">MVREFPRVNIPRLGIFLTSFPSKEFKLPKASALDMYIGGLDNLPDHATYIPIISKYFEHIQQDSFWDCAVGGWGLDIVRPYQHYGFAHTSSIYSFGGQIYCATPGLADSVWRDSIERVNKDVTMLMKMNKEELEAYTLAKQLDAEANRRSEQARFRTERSKLAQSIIKALSDVEETWRTGNTDFEVQKEKELLSLLSKEAEEQTKEVLEFVKVNGVHDPKYTEHKAFLRRMNRHLRTMLLKFRTFAKEDKEQPFQKLVERMTAVLEACSVVLQGGLNGVMPANIEEFIQNPTNDAQISAASSLNDHEDVEMQEAEINVSMEQAKTAVETNDQKLCSSIGATLLHSLSLNTLSLAIACILLAHVQTDIRRASYAENGASLLEKLKGRTYDRNTLAFWGDIVNTVRASIKNEAVLAPCGR</sequence>
<dbReference type="RefSeq" id="XP_024720058.1">
    <property type="nucleotide sequence ID" value="XM_024865089.1"/>
</dbReference>
<reference evidence="1 2" key="1">
    <citation type="journal article" date="2018" name="New Phytol.">
        <title>Comparative genomics and transcriptomics depict ericoid mycorrhizal fungi as versatile saprotrophs and plant mutualists.</title>
        <authorList>
            <person name="Martino E."/>
            <person name="Morin E."/>
            <person name="Grelet G.A."/>
            <person name="Kuo A."/>
            <person name="Kohler A."/>
            <person name="Daghino S."/>
            <person name="Barry K.W."/>
            <person name="Cichocki N."/>
            <person name="Clum A."/>
            <person name="Dockter R.B."/>
            <person name="Hainaut M."/>
            <person name="Kuo R.C."/>
            <person name="LaButti K."/>
            <person name="Lindahl B.D."/>
            <person name="Lindquist E.A."/>
            <person name="Lipzen A."/>
            <person name="Khouja H.R."/>
            <person name="Magnuson J."/>
            <person name="Murat C."/>
            <person name="Ohm R.A."/>
            <person name="Singer S.W."/>
            <person name="Spatafora J.W."/>
            <person name="Wang M."/>
            <person name="Veneault-Fourrey C."/>
            <person name="Henrissat B."/>
            <person name="Grigoriev I.V."/>
            <person name="Martin F.M."/>
            <person name="Perotto S."/>
        </authorList>
    </citation>
    <scope>NUCLEOTIDE SEQUENCE [LARGE SCALE GENOMIC DNA]</scope>
    <source>
        <strain evidence="1 2">ATCC 22711</strain>
    </source>
</reference>